<reference evidence="1" key="2">
    <citation type="journal article" date="2014" name="Mol. Biochem. Parasitol.">
        <title>Capturing the variant surface glycoprotein repertoire (the VSGnome) of Trypanosoma brucei Lister 427.</title>
        <authorList>
            <person name="Cross G.A."/>
            <person name="Kim H.S."/>
            <person name="Wickstead B."/>
        </authorList>
    </citation>
    <scope>NUCLEOTIDE SEQUENCE</scope>
    <source>
        <strain evidence="1">Lister 427</strain>
    </source>
</reference>
<proteinExistence type="predicted"/>
<sequence>MRQHGNWRLFKQATNIYKAAYTTLSAYAMIQHKKHAEELKWRQEASQRAQRILSERIGHTEALYRRQTLTAGGAAHANGDGGYNDKCTFTLKQSTATRDSFDLRKSKETGVDTTVFTWRTATKIKLLNLANTPARLPTVAAHGKGAEASVNQETDGARCDASGSEGSNALKVTLGSVAADSGLTAERTSMYTKDDKSQGCATVEQPESKTACDNWKVAHAICEFLATPTPTATDSDNWNPETLSQQAEWSTLYTSYLIATGKYTKEGAIQKAEDIKTALKKLLGSDKDGNKTRHVESLTESNVKYQDRLTGVKKNSPQNSRRRRCTKGFCLFARGSHRKKKRRWLPPYLAHLNQKPPKTLLLKKSARSTQSKKSARTLDANVMAAKHQNAFQTIRQKQLKNKKMMVKLQTPQVPIML</sequence>
<organism evidence="1">
    <name type="scientific">Trypanosoma brucei</name>
    <dbReference type="NCBI Taxonomy" id="5691"/>
    <lineage>
        <taxon>Eukaryota</taxon>
        <taxon>Discoba</taxon>
        <taxon>Euglenozoa</taxon>
        <taxon>Kinetoplastea</taxon>
        <taxon>Metakinetoplastina</taxon>
        <taxon>Trypanosomatida</taxon>
        <taxon>Trypanosomatidae</taxon>
        <taxon>Trypanosoma</taxon>
    </lineage>
</organism>
<reference evidence="1" key="1">
    <citation type="submission" date="2013-02" db="EMBL/GenBank/DDBJ databases">
        <authorList>
            <person name="Cross G.A.M."/>
            <person name="Kim H.-S."/>
            <person name="Wickstead B."/>
        </authorList>
    </citation>
    <scope>NUCLEOTIDE SEQUENCE</scope>
    <source>
        <strain evidence="1">Lister 427</strain>
    </source>
</reference>
<evidence type="ECO:0000313" key="1">
    <source>
        <dbReference type="EMBL" id="AGH59143.1"/>
    </source>
</evidence>
<feature type="non-terminal residue" evidence="1">
    <location>
        <position position="1"/>
    </location>
</feature>
<dbReference type="AlphaFoldDB" id="M4SS38"/>
<accession>M4SS38</accession>
<dbReference type="VEuPathDB" id="TriTrypDB:Tb427_000346200"/>
<protein>
    <submittedName>
        <fullName evidence="1">Variant surface glycoprotein 3099</fullName>
    </submittedName>
</protein>
<dbReference type="EMBL" id="KC611712">
    <property type="protein sequence ID" value="AGH59143.1"/>
    <property type="molecule type" value="Genomic_DNA"/>
</dbReference>
<name>M4SS38_9TRYP</name>